<dbReference type="GO" id="GO:0005829">
    <property type="term" value="C:cytosol"/>
    <property type="evidence" value="ECO:0007669"/>
    <property type="project" value="TreeGrafter"/>
</dbReference>
<dbReference type="Proteomes" id="UP000007756">
    <property type="component" value="Chromosome"/>
</dbReference>
<dbReference type="SMR" id="A0A0H3DKQ7"/>
<dbReference type="InterPro" id="IPR029063">
    <property type="entry name" value="SAM-dependent_MTases_sf"/>
</dbReference>
<evidence type="ECO:0000256" key="5">
    <source>
        <dbReference type="ARBA" id="ARBA00022691"/>
    </source>
</evidence>
<keyword evidence="2 6" id="KW-0698">rRNA processing</keyword>
<sequence length="191" mass="22080">MNNSKLKQYVQLVQTANQNFNLTGLKTEGEIYEHLVQEIIELFNEYDSYFDHKKVADLGSGNGCPGVILKLLFPQIKTLDLIDSKHKKVNFLKEVIQTLELNNTQALCARIENHTEQYDTLCSRGLGSIIEVNAFALKLLKPNGIIFHIKQSLDQYLEFEDSEQKDQFKPLFFKFFHGKRQQILIAMKKNV</sequence>
<keyword evidence="3 6" id="KW-0489">Methyltransferase</keyword>
<name>A0A0H3DKQ7_MYCPB</name>
<protein>
    <recommendedName>
        <fullName evidence="6">Ribosomal RNA small subunit methyltransferase G</fullName>
        <ecNumber evidence="6">2.1.1.-</ecNumber>
    </recommendedName>
    <alternativeName>
        <fullName evidence="6">16S rRNA 7-methylguanosine methyltransferase</fullName>
        <shortName evidence="6">16S rRNA m7G methyltransferase</shortName>
    </alternativeName>
</protein>
<dbReference type="EC" id="2.1.1.-" evidence="6"/>
<evidence type="ECO:0000313" key="7">
    <source>
        <dbReference type="EMBL" id="ADK86988.1"/>
    </source>
</evidence>
<dbReference type="GeneID" id="66608760"/>
<comment type="similarity">
    <text evidence="6">Belongs to the methyltransferase superfamily. RNA methyltransferase RsmG family.</text>
</comment>
<evidence type="ECO:0000256" key="6">
    <source>
        <dbReference type="HAMAP-Rule" id="MF_00074"/>
    </source>
</evidence>
<proteinExistence type="inferred from homology"/>
<dbReference type="HAMAP" id="MF_00074">
    <property type="entry name" value="16SrRNA_methyltr_G"/>
    <property type="match status" value="1"/>
</dbReference>
<dbReference type="eggNOG" id="COG0357">
    <property type="taxonomic scope" value="Bacteria"/>
</dbReference>
<feature type="binding site" evidence="6">
    <location>
        <begin position="111"/>
        <end position="112"/>
    </location>
    <ligand>
        <name>S-adenosyl-L-methionine</name>
        <dbReference type="ChEBI" id="CHEBI:59789"/>
    </ligand>
</feature>
<evidence type="ECO:0000313" key="8">
    <source>
        <dbReference type="Proteomes" id="UP000007756"/>
    </source>
</evidence>
<feature type="binding site" evidence="6">
    <location>
        <position position="59"/>
    </location>
    <ligand>
        <name>S-adenosyl-L-methionine</name>
        <dbReference type="ChEBI" id="CHEBI:59789"/>
    </ligand>
</feature>
<comment type="caution">
    <text evidence="6">Lacks conserved residue(s) required for the propagation of feature annotation.</text>
</comment>
<dbReference type="PANTHER" id="PTHR31760">
    <property type="entry name" value="S-ADENOSYL-L-METHIONINE-DEPENDENT METHYLTRANSFERASES SUPERFAMILY PROTEIN"/>
    <property type="match status" value="1"/>
</dbReference>
<dbReference type="STRING" id="722438.F539_03155"/>
<dbReference type="SUPFAM" id="SSF53335">
    <property type="entry name" value="S-adenosyl-L-methionine-dependent methyltransferases"/>
    <property type="match status" value="1"/>
</dbReference>
<dbReference type="HOGENOM" id="CLU_065341_0_1_14"/>
<comment type="subcellular location">
    <subcellularLocation>
        <location evidence="6">Cytoplasm</location>
    </subcellularLocation>
</comment>
<comment type="function">
    <text evidence="6">Specifically methylates the N7 position of a guanine in 16S rRNA.</text>
</comment>
<dbReference type="PaxDb" id="722438-MPNE_0656"/>
<dbReference type="RefSeq" id="WP_010874915.1">
    <property type="nucleotide sequence ID" value="NZ_CP010546.1"/>
</dbReference>
<evidence type="ECO:0000256" key="3">
    <source>
        <dbReference type="ARBA" id="ARBA00022603"/>
    </source>
</evidence>
<organism evidence="7 8">
    <name type="scientific">Mycoplasmoides pneumoniae (strain ATCC 15531 / DSM 23978 / CIP 103766 / NBRC 14401 / NCTC 10119 / FH)</name>
    <name type="common">Mycoplasma pneumoniae</name>
    <dbReference type="NCBI Taxonomy" id="722438"/>
    <lineage>
        <taxon>Bacteria</taxon>
        <taxon>Bacillati</taxon>
        <taxon>Mycoplasmatota</taxon>
        <taxon>Mycoplasmoidales</taxon>
        <taxon>Mycoplasmoidaceae</taxon>
        <taxon>Mycoplasmoides</taxon>
    </lineage>
</organism>
<feature type="binding site" evidence="6">
    <location>
        <position position="124"/>
    </location>
    <ligand>
        <name>S-adenosyl-L-methionine</name>
        <dbReference type="ChEBI" id="CHEBI:59789"/>
    </ligand>
</feature>
<dbReference type="PIRSF" id="PIRSF003078">
    <property type="entry name" value="GidB"/>
    <property type="match status" value="1"/>
</dbReference>
<reference evidence="7 8" key="1">
    <citation type="journal article" date="2010" name="Appl. Environ. Microbiol.">
        <title>Targeted chromosomal knockouts in Mycoplasma pneumoniae.</title>
        <authorList>
            <person name="Krishnakumar R."/>
            <person name="Assad-Garcia N."/>
            <person name="Benders G.A."/>
            <person name="Phan Q."/>
            <person name="Montague M.G."/>
            <person name="Glass J.I."/>
        </authorList>
    </citation>
    <scope>NUCLEOTIDE SEQUENCE [LARGE SCALE GENOMIC DNA]</scope>
    <source>
        <strain evidence="8">ATCC 15531 / DSM 22911 / NBRC 14401 / NCTC 10119 / FH</strain>
    </source>
</reference>
<dbReference type="NCBIfam" id="TIGR00138">
    <property type="entry name" value="rsmG_gidB"/>
    <property type="match status" value="1"/>
</dbReference>
<evidence type="ECO:0000256" key="2">
    <source>
        <dbReference type="ARBA" id="ARBA00022552"/>
    </source>
</evidence>
<evidence type="ECO:0000256" key="1">
    <source>
        <dbReference type="ARBA" id="ARBA00022490"/>
    </source>
</evidence>
<dbReference type="EMBL" id="CP002077">
    <property type="protein sequence ID" value="ADK86988.1"/>
    <property type="molecule type" value="Genomic_DNA"/>
</dbReference>
<dbReference type="KEGG" id="mpj:MPNE_0656"/>
<dbReference type="PATRIC" id="fig|722438.3.peg.633"/>
<dbReference type="InterPro" id="IPR003682">
    <property type="entry name" value="rRNA_ssu_MeTfrase_G"/>
</dbReference>
<keyword evidence="1 6" id="KW-0963">Cytoplasm</keyword>
<evidence type="ECO:0000256" key="4">
    <source>
        <dbReference type="ARBA" id="ARBA00022679"/>
    </source>
</evidence>
<dbReference type="Gene3D" id="3.40.50.150">
    <property type="entry name" value="Vaccinia Virus protein VP39"/>
    <property type="match status" value="1"/>
</dbReference>
<dbReference type="PANTHER" id="PTHR31760:SF0">
    <property type="entry name" value="S-ADENOSYL-L-METHIONINE-DEPENDENT METHYLTRANSFERASES SUPERFAMILY PROTEIN"/>
    <property type="match status" value="1"/>
</dbReference>
<dbReference type="GO" id="GO:0070043">
    <property type="term" value="F:rRNA (guanine-N7-)-methyltransferase activity"/>
    <property type="evidence" value="ECO:0007669"/>
    <property type="project" value="UniProtKB-UniRule"/>
</dbReference>
<keyword evidence="5 6" id="KW-0949">S-adenosyl-L-methionine</keyword>
<keyword evidence="4 6" id="KW-0808">Transferase</keyword>
<dbReference type="AlphaFoldDB" id="A0A0H3DKQ7"/>
<gene>
    <name evidence="7" type="primary">gidB</name>
    <name evidence="6" type="synonym">rsmG</name>
    <name evidence="7" type="ordered locus">MPNE_0656</name>
</gene>
<dbReference type="Pfam" id="PF02527">
    <property type="entry name" value="GidB"/>
    <property type="match status" value="1"/>
</dbReference>
<accession>A0A0H3DKQ7</accession>